<organism evidence="3">
    <name type="scientific">Grammatophora oceanica</name>
    <dbReference type="NCBI Taxonomy" id="210454"/>
    <lineage>
        <taxon>Eukaryota</taxon>
        <taxon>Sar</taxon>
        <taxon>Stramenopiles</taxon>
        <taxon>Ochrophyta</taxon>
        <taxon>Bacillariophyta</taxon>
        <taxon>Fragilariophyceae</taxon>
        <taxon>Fragilariophycidae</taxon>
        <taxon>Rhabdonematales</taxon>
        <taxon>Grammatophoraceae</taxon>
        <taxon>Grammatophora</taxon>
    </lineage>
</organism>
<protein>
    <submittedName>
        <fullName evidence="3">Uncharacterized protein</fullName>
    </submittedName>
</protein>
<feature type="transmembrane region" description="Helical" evidence="1">
    <location>
        <begin position="104"/>
        <end position="125"/>
    </location>
</feature>
<accession>A0A6U5K9Y3</accession>
<gene>
    <name evidence="2" type="ORF">GOCE00092_LOCUS10521</name>
    <name evidence="3" type="ORF">GOCE00092_LOCUS10522</name>
</gene>
<reference evidence="3" key="1">
    <citation type="submission" date="2021-01" db="EMBL/GenBank/DDBJ databases">
        <authorList>
            <person name="Corre E."/>
            <person name="Pelletier E."/>
            <person name="Niang G."/>
            <person name="Scheremetjew M."/>
            <person name="Finn R."/>
            <person name="Kale V."/>
            <person name="Holt S."/>
            <person name="Cochrane G."/>
            <person name="Meng A."/>
            <person name="Brown T."/>
            <person name="Cohen L."/>
        </authorList>
    </citation>
    <scope>NUCLEOTIDE SEQUENCE</scope>
    <source>
        <strain evidence="3">CCMP 410</strain>
    </source>
</reference>
<sequence>MAAVICDGLDTLCCSRNFCLYSTIVVGLNVPGIVFGIQGYLRSREEGDPCPDMSMWLLVNAICCAIHIVAMGYIICRVSTDAFIRDTTLPSTSARAKEVMCHDYGVALYIIFMIFHTAWIIYAMYKLRECDDDYIMRRRTLSILFGWLFRITGGISLSCSICCLRQGGRRAPPPQEVRESRRNNDWWFW</sequence>
<evidence type="ECO:0000256" key="1">
    <source>
        <dbReference type="SAM" id="Phobius"/>
    </source>
</evidence>
<proteinExistence type="predicted"/>
<feature type="transmembrane region" description="Helical" evidence="1">
    <location>
        <begin position="145"/>
        <end position="164"/>
    </location>
</feature>
<keyword evidence="1" id="KW-0472">Membrane</keyword>
<evidence type="ECO:0000313" key="3">
    <source>
        <dbReference type="EMBL" id="CAD9281611.1"/>
    </source>
</evidence>
<dbReference type="AlphaFoldDB" id="A0A6U5K9Y3"/>
<dbReference type="EMBL" id="HBGK01020660">
    <property type="protein sequence ID" value="CAD9281611.1"/>
    <property type="molecule type" value="Transcribed_RNA"/>
</dbReference>
<keyword evidence="1" id="KW-1133">Transmembrane helix</keyword>
<feature type="transmembrane region" description="Helical" evidence="1">
    <location>
        <begin position="18"/>
        <end position="41"/>
    </location>
</feature>
<feature type="transmembrane region" description="Helical" evidence="1">
    <location>
        <begin position="53"/>
        <end position="76"/>
    </location>
</feature>
<evidence type="ECO:0000313" key="2">
    <source>
        <dbReference type="EMBL" id="CAD9281610.1"/>
    </source>
</evidence>
<name>A0A6U5K9Y3_9STRA</name>
<dbReference type="EMBL" id="HBGK01020659">
    <property type="protein sequence ID" value="CAD9281610.1"/>
    <property type="molecule type" value="Transcribed_RNA"/>
</dbReference>
<keyword evidence="1" id="KW-0812">Transmembrane</keyword>